<keyword evidence="1" id="KW-0547">Nucleotide-binding</keyword>
<keyword evidence="2" id="KW-0067">ATP-binding</keyword>
<dbReference type="InterPro" id="IPR010488">
    <property type="entry name" value="Zeta_toxin_domain"/>
</dbReference>
<feature type="domain" description="Zeta toxin" evidence="4">
    <location>
        <begin position="466"/>
        <end position="586"/>
    </location>
</feature>
<dbReference type="GO" id="GO:0005524">
    <property type="term" value="F:ATP binding"/>
    <property type="evidence" value="ECO:0007669"/>
    <property type="project" value="UniProtKB-KW"/>
</dbReference>
<proteinExistence type="predicted"/>
<dbReference type="AlphaFoldDB" id="A0A4D6N687"/>
<name>A0A4D6N687_VIGUN</name>
<evidence type="ECO:0000256" key="2">
    <source>
        <dbReference type="ARBA" id="ARBA00022840"/>
    </source>
</evidence>
<evidence type="ECO:0000313" key="6">
    <source>
        <dbReference type="Proteomes" id="UP000501690"/>
    </source>
</evidence>
<keyword evidence="3" id="KW-0472">Membrane</keyword>
<dbReference type="GO" id="GO:0016787">
    <property type="term" value="F:hydrolase activity"/>
    <property type="evidence" value="ECO:0007669"/>
    <property type="project" value="UniProtKB-KW"/>
</dbReference>
<dbReference type="Pfam" id="PF06414">
    <property type="entry name" value="Zeta_toxin"/>
    <property type="match status" value="1"/>
</dbReference>
<sequence>MVTKLCFLLNWLFQYELLFQLLVEALVGVVARKHMHDRYLLLRWCLLLRNMVEFENSAHQSILVNGANLYLVGSSKGKAIEYILLDATCNYVCLKLCSLETEEDSFRSRPQQEELQDTTSTDELEKIEAPFLDSPGAEELAKSLQMKREDGKLRTLSSHVINFQGKNLRINIPLTTPSRRDYDINFEECSEYVNRTSVKEIAATEPVRTRNTERDTNHSGGLQESTRKYIRYLLDEPSNICFVLGNYNTLVIKTTKLIDSSASRICKPKPIAMIRVLKKMKLLHVLGVSFAGLIVVTASIFLPRARMVREQKKLIPLLKKTKSNRLIEIEKFSHYVARQIGFKDASEVPVLCILAQDLLRRSKECDENIYEYICSVNGSNAYSLYMNLMDEFERCVNSYLAFHWNQVTHVINLALSVESGHTKKFKKIILAAMRKQRFERENKNIQVTRRLSTSTEEMKAKNGDMDEVIPSERSPILLLIGGGMGAGKSCVLENVLKGALWSREATNAVIVVETNVFSETEIIYMALNSRVHHDDMLQTAELMHQSSTHVALSKLVTALNEGRDVIMIDTLSCESFIKQTIAMARNIHEYQYQMGVGYKVAEDGTVTENYWERLHDTKEENQSKEISNGKPCTKKPYSIALFGVVCDSYLAMVRIIRKAIITRSAVNINSQLKSHKMFANAFPRYYNLVDYARLYCTNAVGRSPNVRIIRSMFENEDREEASIKNYKCLKVLADLNAEADSVYELHKEPNPIMEPNSLWSKIVVLSPSRKSGFEV</sequence>
<protein>
    <submittedName>
        <fullName evidence="5">P-loop containing nucleoside triphosphate hydrolase</fullName>
    </submittedName>
</protein>
<evidence type="ECO:0000259" key="4">
    <source>
        <dbReference type="Pfam" id="PF06414"/>
    </source>
</evidence>
<gene>
    <name evidence="5" type="ORF">DEO72_LG9g2675</name>
</gene>
<evidence type="ECO:0000256" key="1">
    <source>
        <dbReference type="ARBA" id="ARBA00022741"/>
    </source>
</evidence>
<reference evidence="5 6" key="1">
    <citation type="submission" date="2019-04" db="EMBL/GenBank/DDBJ databases">
        <title>An improved genome assembly and genetic linkage map for asparagus bean, Vigna unguiculata ssp. sesquipedialis.</title>
        <authorList>
            <person name="Xia Q."/>
            <person name="Zhang R."/>
            <person name="Dong Y."/>
        </authorList>
    </citation>
    <scope>NUCLEOTIDE SEQUENCE [LARGE SCALE GENOMIC DNA]</scope>
    <source>
        <tissue evidence="5">Leaf</tissue>
    </source>
</reference>
<dbReference type="InterPro" id="IPR044802">
    <property type="entry name" value="NADKc-like"/>
</dbReference>
<dbReference type="PANTHER" id="PTHR31153:SF1">
    <property type="entry name" value="CALMODULIN CALCIUM-DEPENDENT NAD KINASE"/>
    <property type="match status" value="1"/>
</dbReference>
<dbReference type="GO" id="GO:0016301">
    <property type="term" value="F:kinase activity"/>
    <property type="evidence" value="ECO:0007669"/>
    <property type="project" value="InterPro"/>
</dbReference>
<dbReference type="Proteomes" id="UP000501690">
    <property type="component" value="Linkage Group LG9"/>
</dbReference>
<evidence type="ECO:0000313" key="5">
    <source>
        <dbReference type="EMBL" id="QCE07655.1"/>
    </source>
</evidence>
<dbReference type="Gene3D" id="3.40.50.300">
    <property type="entry name" value="P-loop containing nucleotide triphosphate hydrolases"/>
    <property type="match status" value="1"/>
</dbReference>
<feature type="transmembrane region" description="Helical" evidence="3">
    <location>
        <begin position="282"/>
        <end position="302"/>
    </location>
</feature>
<organism evidence="5 6">
    <name type="scientific">Vigna unguiculata</name>
    <name type="common">Cowpea</name>
    <dbReference type="NCBI Taxonomy" id="3917"/>
    <lineage>
        <taxon>Eukaryota</taxon>
        <taxon>Viridiplantae</taxon>
        <taxon>Streptophyta</taxon>
        <taxon>Embryophyta</taxon>
        <taxon>Tracheophyta</taxon>
        <taxon>Spermatophyta</taxon>
        <taxon>Magnoliopsida</taxon>
        <taxon>eudicotyledons</taxon>
        <taxon>Gunneridae</taxon>
        <taxon>Pentapetalae</taxon>
        <taxon>rosids</taxon>
        <taxon>fabids</taxon>
        <taxon>Fabales</taxon>
        <taxon>Fabaceae</taxon>
        <taxon>Papilionoideae</taxon>
        <taxon>50 kb inversion clade</taxon>
        <taxon>NPAAA clade</taxon>
        <taxon>indigoferoid/millettioid clade</taxon>
        <taxon>Phaseoleae</taxon>
        <taxon>Vigna</taxon>
    </lineage>
</organism>
<keyword evidence="3" id="KW-1133">Transmembrane helix</keyword>
<keyword evidence="3" id="KW-0812">Transmembrane</keyword>
<dbReference type="InterPro" id="IPR027417">
    <property type="entry name" value="P-loop_NTPase"/>
</dbReference>
<dbReference type="PANTHER" id="PTHR31153">
    <property type="entry name" value="CALMODULIN CALCIUM-DEPENDENT NAD KINASE"/>
    <property type="match status" value="1"/>
</dbReference>
<accession>A0A4D6N687</accession>
<dbReference type="EMBL" id="CP039353">
    <property type="protein sequence ID" value="QCE07655.1"/>
    <property type="molecule type" value="Genomic_DNA"/>
</dbReference>
<evidence type="ECO:0000256" key="3">
    <source>
        <dbReference type="SAM" id="Phobius"/>
    </source>
</evidence>
<keyword evidence="5" id="KW-0378">Hydrolase</keyword>
<keyword evidence="6" id="KW-1185">Reference proteome</keyword>